<evidence type="ECO:0000256" key="1">
    <source>
        <dbReference type="ARBA" id="ARBA00022679"/>
    </source>
</evidence>
<dbReference type="STRING" id="1797472.A2215_00360"/>
<dbReference type="PROSITE" id="PS00101">
    <property type="entry name" value="HEXAPEP_TRANSFERASES"/>
    <property type="match status" value="1"/>
</dbReference>
<evidence type="ECO:0008006" key="5">
    <source>
        <dbReference type="Google" id="ProtNLM"/>
    </source>
</evidence>
<dbReference type="InterPro" id="IPR001451">
    <property type="entry name" value="Hexapep"/>
</dbReference>
<evidence type="ECO:0000256" key="2">
    <source>
        <dbReference type="ARBA" id="ARBA00022737"/>
    </source>
</evidence>
<accession>A0A1F5E3Y5</accession>
<proteinExistence type="predicted"/>
<dbReference type="Pfam" id="PF00132">
    <property type="entry name" value="Hexapep"/>
    <property type="match status" value="2"/>
</dbReference>
<gene>
    <name evidence="3" type="ORF">A2215_00360</name>
</gene>
<sequence length="186" mass="20111">MNNLPSKKPVHFQHHTAEVSLEATIGKETKIWHHAHVREGAKIGMNCVVGKNVYIDIEVIVGHNVKIQNNVSVFHGVELGNGVFVGPHVCFTNDKVPRAINEDGTPKKTTDWKIKKTIVKDGASIGANATILPGITIGTFAMIGAGSVVTKDIGDFELAYGNPAKVQGKVDKSGNIIKKSKTRREK</sequence>
<dbReference type="PANTHER" id="PTHR43300">
    <property type="entry name" value="ACETYLTRANSFERASE"/>
    <property type="match status" value="1"/>
</dbReference>
<protein>
    <recommendedName>
        <fullName evidence="5">N-acetyltransferase</fullName>
    </recommendedName>
</protein>
<evidence type="ECO:0000313" key="4">
    <source>
        <dbReference type="Proteomes" id="UP000178583"/>
    </source>
</evidence>
<dbReference type="EMBL" id="MEZY01000055">
    <property type="protein sequence ID" value="OGD62085.1"/>
    <property type="molecule type" value="Genomic_DNA"/>
</dbReference>
<dbReference type="CDD" id="cd03358">
    <property type="entry name" value="LbH_WxcM_N_like"/>
    <property type="match status" value="1"/>
</dbReference>
<dbReference type="PANTHER" id="PTHR43300:SF4">
    <property type="entry name" value="ACYL-[ACYL-CARRIER-PROTEIN]--UDP-N-ACETYLGLUCOSAMINE O-ACYLTRANSFERASE"/>
    <property type="match status" value="1"/>
</dbReference>
<name>A0A1F5E3Y5_9BACT</name>
<dbReference type="Proteomes" id="UP000178583">
    <property type="component" value="Unassembled WGS sequence"/>
</dbReference>
<keyword evidence="2" id="KW-0677">Repeat</keyword>
<dbReference type="AlphaFoldDB" id="A0A1F5E3Y5"/>
<dbReference type="InterPro" id="IPR018357">
    <property type="entry name" value="Hexapep_transf_CS"/>
</dbReference>
<evidence type="ECO:0000313" key="3">
    <source>
        <dbReference type="EMBL" id="OGD62085.1"/>
    </source>
</evidence>
<reference evidence="3 4" key="1">
    <citation type="journal article" date="2016" name="Nat. Commun.">
        <title>Thousands of microbial genomes shed light on interconnected biogeochemical processes in an aquifer system.</title>
        <authorList>
            <person name="Anantharaman K."/>
            <person name="Brown C.T."/>
            <person name="Hug L.A."/>
            <person name="Sharon I."/>
            <person name="Castelle C.J."/>
            <person name="Probst A.J."/>
            <person name="Thomas B.C."/>
            <person name="Singh A."/>
            <person name="Wilkins M.J."/>
            <person name="Karaoz U."/>
            <person name="Brodie E.L."/>
            <person name="Williams K.H."/>
            <person name="Hubbard S.S."/>
            <person name="Banfield J.F."/>
        </authorList>
    </citation>
    <scope>NUCLEOTIDE SEQUENCE [LARGE SCALE GENOMIC DNA]</scope>
</reference>
<organism evidence="3 4">
    <name type="scientific">Candidatus Berkelbacteria bacterium RIFOXYA2_FULL_43_10</name>
    <dbReference type="NCBI Taxonomy" id="1797472"/>
    <lineage>
        <taxon>Bacteria</taxon>
        <taxon>Candidatus Berkelbacteria</taxon>
    </lineage>
</organism>
<dbReference type="InterPro" id="IPR050179">
    <property type="entry name" value="Trans_hexapeptide_repeat"/>
</dbReference>
<comment type="caution">
    <text evidence="3">The sequence shown here is derived from an EMBL/GenBank/DDBJ whole genome shotgun (WGS) entry which is preliminary data.</text>
</comment>
<keyword evidence="1" id="KW-0808">Transferase</keyword>
<dbReference type="InterPro" id="IPR011004">
    <property type="entry name" value="Trimer_LpxA-like_sf"/>
</dbReference>
<dbReference type="Gene3D" id="2.160.10.10">
    <property type="entry name" value="Hexapeptide repeat proteins"/>
    <property type="match status" value="1"/>
</dbReference>
<dbReference type="SUPFAM" id="SSF51161">
    <property type="entry name" value="Trimeric LpxA-like enzymes"/>
    <property type="match status" value="1"/>
</dbReference>
<dbReference type="GO" id="GO:0016740">
    <property type="term" value="F:transferase activity"/>
    <property type="evidence" value="ECO:0007669"/>
    <property type="project" value="UniProtKB-KW"/>
</dbReference>